<evidence type="ECO:0000313" key="3">
    <source>
        <dbReference type="Proteomes" id="UP001156666"/>
    </source>
</evidence>
<reference evidence="2" key="1">
    <citation type="journal article" date="2014" name="Int. J. Syst. Evol. Microbiol.">
        <title>Complete genome sequence of Corynebacterium casei LMG S-19264T (=DSM 44701T), isolated from a smear-ripened cheese.</title>
        <authorList>
            <consortium name="US DOE Joint Genome Institute (JGI-PGF)"/>
            <person name="Walter F."/>
            <person name="Albersmeier A."/>
            <person name="Kalinowski J."/>
            <person name="Ruckert C."/>
        </authorList>
    </citation>
    <scope>NUCLEOTIDE SEQUENCE</scope>
    <source>
        <strain evidence="2">NBRC 108769</strain>
    </source>
</reference>
<evidence type="ECO:0000313" key="2">
    <source>
        <dbReference type="EMBL" id="GLR19000.1"/>
    </source>
</evidence>
<comment type="caution">
    <text evidence="2">The sequence shown here is derived from an EMBL/GenBank/DDBJ whole genome shotgun (WGS) entry which is preliminary data.</text>
</comment>
<keyword evidence="1" id="KW-0802">TPR repeat</keyword>
<dbReference type="Proteomes" id="UP001156666">
    <property type="component" value="Unassembled WGS sequence"/>
</dbReference>
<protein>
    <recommendedName>
        <fullName evidence="4">Tetratricopeptide repeat protein</fullName>
    </recommendedName>
</protein>
<dbReference type="Pfam" id="PF13181">
    <property type="entry name" value="TPR_8"/>
    <property type="match status" value="2"/>
</dbReference>
<organism evidence="2 3">
    <name type="scientific">Portibacter lacus</name>
    <dbReference type="NCBI Taxonomy" id="1099794"/>
    <lineage>
        <taxon>Bacteria</taxon>
        <taxon>Pseudomonadati</taxon>
        <taxon>Bacteroidota</taxon>
        <taxon>Saprospiria</taxon>
        <taxon>Saprospirales</taxon>
        <taxon>Haliscomenobacteraceae</taxon>
        <taxon>Portibacter</taxon>
    </lineage>
</organism>
<dbReference type="SUPFAM" id="SSF81901">
    <property type="entry name" value="HCP-like"/>
    <property type="match status" value="1"/>
</dbReference>
<gene>
    <name evidence="2" type="ORF">GCM10007940_36160</name>
</gene>
<dbReference type="InterPro" id="IPR019734">
    <property type="entry name" value="TPR_rpt"/>
</dbReference>
<feature type="repeat" description="TPR" evidence="1">
    <location>
        <begin position="429"/>
        <end position="462"/>
    </location>
</feature>
<dbReference type="SMART" id="SM00028">
    <property type="entry name" value="TPR"/>
    <property type="match status" value="2"/>
</dbReference>
<keyword evidence="3" id="KW-1185">Reference proteome</keyword>
<evidence type="ECO:0000256" key="1">
    <source>
        <dbReference type="PROSITE-ProRule" id="PRU00339"/>
    </source>
</evidence>
<evidence type="ECO:0008006" key="4">
    <source>
        <dbReference type="Google" id="ProtNLM"/>
    </source>
</evidence>
<name>A0AA37STH5_9BACT</name>
<dbReference type="InterPro" id="IPR011990">
    <property type="entry name" value="TPR-like_helical_dom_sf"/>
</dbReference>
<proteinExistence type="predicted"/>
<sequence>MFAMANNNYKFSEDHRTAYELIIAMRFDEAQDLIKKIKRDQPEDLLVYHIENYIDFISIFISEEKDEFKAKEPNKDIRLAKLKQGDANDPYFLFSQAEVHLQWAMTRIKFEEYFSAALEVNKAIGMLEENQNRFPNFISNKKSLSILHAVAGTIPDKYKGVIELVSNFNGTIDQGLLEIEEVLAYSKHNDYFFEKEAVAIKAMILLHLKNKKEDSWNFLSTSSISREDNPMATFLLASTAMNCGRNEEAIKILKKRTRSPRYFPFYYLDLMLGTAKLSRMDKDADVYIKSYIHNFQGKDYFKDAYRKLAWHALTIMDNEKGYLGYMELCERVGNANIDEDKSALKEAKKKTVPHRKLLKARLLYDGGYLSDAQAELESIDHGDLTSEENIEFLYRKARVQHNMKNIDQALIFYKNCLSMCGDSKLYYCSNSALQMGIIYEEKNEIEEARVFYERCLSMNSSEYNNSLHQKAKSGLTRIRKR</sequence>
<accession>A0AA37STH5</accession>
<dbReference type="Gene3D" id="1.25.40.10">
    <property type="entry name" value="Tetratricopeptide repeat domain"/>
    <property type="match status" value="1"/>
</dbReference>
<dbReference type="AlphaFoldDB" id="A0AA37STH5"/>
<dbReference type="EMBL" id="BSOH01000023">
    <property type="protein sequence ID" value="GLR19000.1"/>
    <property type="molecule type" value="Genomic_DNA"/>
</dbReference>
<dbReference type="PROSITE" id="PS50005">
    <property type="entry name" value="TPR"/>
    <property type="match status" value="1"/>
</dbReference>
<reference evidence="2" key="2">
    <citation type="submission" date="2023-01" db="EMBL/GenBank/DDBJ databases">
        <title>Draft genome sequence of Portibacter lacus strain NBRC 108769.</title>
        <authorList>
            <person name="Sun Q."/>
            <person name="Mori K."/>
        </authorList>
    </citation>
    <scope>NUCLEOTIDE SEQUENCE</scope>
    <source>
        <strain evidence="2">NBRC 108769</strain>
    </source>
</reference>